<feature type="region of interest" description="Disordered" evidence="3">
    <location>
        <begin position="88"/>
        <end position="112"/>
    </location>
</feature>
<dbReference type="OrthoDB" id="686202at2759"/>
<sequence>MRIRKRSQNPFPSPDLSPALPSAGPAVAAAVAPPVAVEKGAAGVKEGGAIVAAAVLIPGGDQCGGGGGKGGYYPNGLAASPIPCPPFQSPSGTAAAEGGERRVVPPKPGLRLPTQRDELLRYGHDKEVAVPKREAEDGKEIGDAPTIWDNMDALSRNGANSISSRSLGAEASEASSGPGQHTAPLMAEQVAAPRWRKEEGEFPWMKRINRAGHHARGRSLGLEEEEDGVVAERDVKPMPSMTRRRRAAAFSTKSTLAATGAGAGAGATERCDDTLVKEEGADVMTAVAAASAEGNAGVGNGKKRKSPAVLMEGSRCSRVNGRGWRCCQQTLVGYSLCEHHLGKGRLRSVSSVRSNGRARKEEDVGDLPGSKRRRNNVGMVKARSLSSLLHQPAASPTVAIAAPPELIPTPAARPATAAAPPPRATDTVLA</sequence>
<feature type="compositionally biased region" description="Low complexity" evidence="3">
    <location>
        <begin position="408"/>
        <end position="418"/>
    </location>
</feature>
<keyword evidence="6" id="KW-1185">Reference proteome</keyword>
<dbReference type="PANTHER" id="PTHR34122:SF1">
    <property type="entry name" value="EXPRESSED PROTEIN"/>
    <property type="match status" value="1"/>
</dbReference>
<accession>A0A843VXY6</accession>
<organism evidence="5 6">
    <name type="scientific">Colocasia esculenta</name>
    <name type="common">Wild taro</name>
    <name type="synonym">Arum esculentum</name>
    <dbReference type="NCBI Taxonomy" id="4460"/>
    <lineage>
        <taxon>Eukaryota</taxon>
        <taxon>Viridiplantae</taxon>
        <taxon>Streptophyta</taxon>
        <taxon>Embryophyta</taxon>
        <taxon>Tracheophyta</taxon>
        <taxon>Spermatophyta</taxon>
        <taxon>Magnoliopsida</taxon>
        <taxon>Liliopsida</taxon>
        <taxon>Araceae</taxon>
        <taxon>Aroideae</taxon>
        <taxon>Colocasieae</taxon>
        <taxon>Colocasia</taxon>
    </lineage>
</organism>
<name>A0A843VXY6_COLES</name>
<evidence type="ECO:0000313" key="5">
    <source>
        <dbReference type="EMBL" id="MQL97754.1"/>
    </source>
</evidence>
<dbReference type="InterPro" id="IPR014977">
    <property type="entry name" value="WRC_dom"/>
</dbReference>
<dbReference type="PANTHER" id="PTHR34122">
    <property type="entry name" value="EXPRESSED PROTEIN-RELATED"/>
    <property type="match status" value="1"/>
</dbReference>
<dbReference type="Proteomes" id="UP000652761">
    <property type="component" value="Unassembled WGS sequence"/>
</dbReference>
<feature type="region of interest" description="Disordered" evidence="3">
    <location>
        <begin position="1"/>
        <end position="28"/>
    </location>
</feature>
<protein>
    <recommendedName>
        <fullName evidence="4">WRC domain-containing protein</fullName>
    </recommendedName>
</protein>
<feature type="region of interest" description="Disordered" evidence="3">
    <location>
        <begin position="159"/>
        <end position="182"/>
    </location>
</feature>
<comment type="caution">
    <text evidence="5">The sequence shown here is derived from an EMBL/GenBank/DDBJ whole genome shotgun (WGS) entry which is preliminary data.</text>
</comment>
<keyword evidence="1" id="KW-0539">Nucleus</keyword>
<evidence type="ECO:0000256" key="2">
    <source>
        <dbReference type="PROSITE-ProRule" id="PRU01002"/>
    </source>
</evidence>
<dbReference type="AlphaFoldDB" id="A0A843VXY6"/>
<dbReference type="PROSITE" id="PS51667">
    <property type="entry name" value="WRC"/>
    <property type="match status" value="1"/>
</dbReference>
<reference evidence="5" key="1">
    <citation type="submission" date="2017-07" db="EMBL/GenBank/DDBJ databases">
        <title>Taro Niue Genome Assembly and Annotation.</title>
        <authorList>
            <person name="Atibalentja N."/>
            <person name="Keating K."/>
            <person name="Fields C.J."/>
        </authorList>
    </citation>
    <scope>NUCLEOTIDE SEQUENCE</scope>
    <source>
        <strain evidence="5">Niue_2</strain>
        <tissue evidence="5">Leaf</tissue>
    </source>
</reference>
<evidence type="ECO:0000313" key="6">
    <source>
        <dbReference type="Proteomes" id="UP000652761"/>
    </source>
</evidence>
<feature type="compositionally biased region" description="Low complexity" evidence="3">
    <location>
        <begin position="16"/>
        <end position="28"/>
    </location>
</feature>
<evidence type="ECO:0000259" key="4">
    <source>
        <dbReference type="PROSITE" id="PS51667"/>
    </source>
</evidence>
<feature type="domain" description="WRC" evidence="4">
    <location>
        <begin position="310"/>
        <end position="354"/>
    </location>
</feature>
<gene>
    <name evidence="5" type="ORF">Taro_030449</name>
</gene>
<feature type="region of interest" description="Disordered" evidence="3">
    <location>
        <begin position="350"/>
        <end position="377"/>
    </location>
</feature>
<evidence type="ECO:0000256" key="3">
    <source>
        <dbReference type="SAM" id="MobiDB-lite"/>
    </source>
</evidence>
<dbReference type="Pfam" id="PF08879">
    <property type="entry name" value="WRC"/>
    <property type="match status" value="1"/>
</dbReference>
<comment type="caution">
    <text evidence="2">Lacks conserved residue(s) required for the propagation of feature annotation.</text>
</comment>
<feature type="compositionally biased region" description="Low complexity" evidence="3">
    <location>
        <begin position="163"/>
        <end position="177"/>
    </location>
</feature>
<feature type="region of interest" description="Disordered" evidence="3">
    <location>
        <begin position="408"/>
        <end position="430"/>
    </location>
</feature>
<proteinExistence type="predicted"/>
<evidence type="ECO:0000256" key="1">
    <source>
        <dbReference type="ARBA" id="ARBA00023242"/>
    </source>
</evidence>
<dbReference type="EMBL" id="NMUH01002094">
    <property type="protein sequence ID" value="MQL97754.1"/>
    <property type="molecule type" value="Genomic_DNA"/>
</dbReference>